<dbReference type="InterPro" id="IPR005738">
    <property type="entry name" value="TopoIII"/>
</dbReference>
<dbReference type="InterPro" id="IPR003602">
    <property type="entry name" value="Topo_IA_DNA-bd_dom"/>
</dbReference>
<dbReference type="CDD" id="cd00186">
    <property type="entry name" value="TOP1Ac"/>
    <property type="match status" value="1"/>
</dbReference>
<dbReference type="PANTHER" id="PTHR11390:SF21">
    <property type="entry name" value="DNA TOPOISOMERASE 3-ALPHA"/>
    <property type="match status" value="1"/>
</dbReference>
<dbReference type="SMART" id="SM00493">
    <property type="entry name" value="TOPRIM"/>
    <property type="match status" value="1"/>
</dbReference>
<keyword evidence="8" id="KW-0460">Magnesium</keyword>
<proteinExistence type="inferred from homology"/>
<evidence type="ECO:0000256" key="10">
    <source>
        <dbReference type="ARBA" id="ARBA00023125"/>
    </source>
</evidence>
<dbReference type="Pfam" id="PF01131">
    <property type="entry name" value="Topoisom_bac"/>
    <property type="match status" value="1"/>
</dbReference>
<keyword evidence="4" id="KW-0479">Metal-binding</keyword>
<dbReference type="SUPFAM" id="SSF57783">
    <property type="entry name" value="Zinc beta-ribbon"/>
    <property type="match status" value="2"/>
</dbReference>
<dbReference type="Gene3D" id="2.70.20.10">
    <property type="entry name" value="Topoisomerase I, domain 3"/>
    <property type="match status" value="1"/>
</dbReference>
<dbReference type="InterPro" id="IPR013826">
    <property type="entry name" value="Topo_IA_cen_sub3"/>
</dbReference>
<evidence type="ECO:0000256" key="12">
    <source>
        <dbReference type="ARBA" id="ARBA00030003"/>
    </source>
</evidence>
<comment type="similarity">
    <text evidence="2">Belongs to the type IA topoisomerase family.</text>
</comment>
<dbReference type="NCBIfam" id="NF005829">
    <property type="entry name" value="PRK07726.1"/>
    <property type="match status" value="1"/>
</dbReference>
<dbReference type="InterPro" id="IPR023406">
    <property type="entry name" value="Topo_IA_AS"/>
</dbReference>
<dbReference type="CDD" id="cd03362">
    <property type="entry name" value="TOPRIM_TopoIA_TopoIII"/>
    <property type="match status" value="1"/>
</dbReference>
<evidence type="ECO:0000313" key="19">
    <source>
        <dbReference type="EMBL" id="MBN7770069.1"/>
    </source>
</evidence>
<evidence type="ECO:0000256" key="3">
    <source>
        <dbReference type="ARBA" id="ARBA00012891"/>
    </source>
</evidence>
<dbReference type="InterPro" id="IPR003601">
    <property type="entry name" value="Topo_IA_2"/>
</dbReference>
<keyword evidence="9" id="KW-0799">Topoisomerase</keyword>
<dbReference type="PANTHER" id="PTHR11390">
    <property type="entry name" value="PROKARYOTIC DNA TOPOISOMERASE"/>
    <property type="match status" value="1"/>
</dbReference>
<evidence type="ECO:0000256" key="13">
    <source>
        <dbReference type="ARBA" id="ARBA00031985"/>
    </source>
</evidence>
<evidence type="ECO:0000256" key="8">
    <source>
        <dbReference type="ARBA" id="ARBA00022842"/>
    </source>
</evidence>
<dbReference type="PROSITE" id="PS00396">
    <property type="entry name" value="TOPO_IA_1"/>
    <property type="match status" value="1"/>
</dbReference>
<evidence type="ECO:0000259" key="18">
    <source>
        <dbReference type="PROSITE" id="PS52039"/>
    </source>
</evidence>
<dbReference type="PROSITE" id="PS52039">
    <property type="entry name" value="TOPO_IA_2"/>
    <property type="match status" value="1"/>
</dbReference>
<dbReference type="Gene3D" id="1.10.460.10">
    <property type="entry name" value="Topoisomerase I, domain 2"/>
    <property type="match status" value="1"/>
</dbReference>
<keyword evidence="6" id="KW-0863">Zinc-finger</keyword>
<dbReference type="InterPro" id="IPR013498">
    <property type="entry name" value="Topo_IA_Znf"/>
</dbReference>
<keyword evidence="7" id="KW-0862">Zinc</keyword>
<dbReference type="InterPro" id="IPR006171">
    <property type="entry name" value="TOPRIM_dom"/>
</dbReference>
<gene>
    <name evidence="19" type="ORF">JYP53_09170</name>
</gene>
<dbReference type="NCBIfam" id="TIGR01056">
    <property type="entry name" value="topB"/>
    <property type="match status" value="1"/>
</dbReference>
<evidence type="ECO:0000256" key="1">
    <source>
        <dbReference type="ARBA" id="ARBA00000213"/>
    </source>
</evidence>
<evidence type="ECO:0000313" key="20">
    <source>
        <dbReference type="Proteomes" id="UP000664344"/>
    </source>
</evidence>
<feature type="domain" description="Topo IA-type catalytic" evidence="18">
    <location>
        <begin position="154"/>
        <end position="609"/>
    </location>
</feature>
<dbReference type="Proteomes" id="UP000664344">
    <property type="component" value="Unassembled WGS sequence"/>
</dbReference>
<name>A0ABS3BEI5_9GAMM</name>
<dbReference type="InterPro" id="IPR013825">
    <property type="entry name" value="Topo_IA_cen_sub2"/>
</dbReference>
<evidence type="ECO:0000256" key="6">
    <source>
        <dbReference type="ARBA" id="ARBA00022771"/>
    </source>
</evidence>
<evidence type="ECO:0000256" key="11">
    <source>
        <dbReference type="ARBA" id="ARBA00023235"/>
    </source>
</evidence>
<evidence type="ECO:0000256" key="7">
    <source>
        <dbReference type="ARBA" id="ARBA00022833"/>
    </source>
</evidence>
<evidence type="ECO:0000256" key="4">
    <source>
        <dbReference type="ARBA" id="ARBA00022723"/>
    </source>
</evidence>
<dbReference type="SMART" id="SM00436">
    <property type="entry name" value="TOP1Bc"/>
    <property type="match status" value="1"/>
</dbReference>
<organism evidence="19 20">
    <name type="scientific">Marinobacter daepoensis</name>
    <dbReference type="NCBI Taxonomy" id="262077"/>
    <lineage>
        <taxon>Bacteria</taxon>
        <taxon>Pseudomonadati</taxon>
        <taxon>Pseudomonadota</taxon>
        <taxon>Gammaproteobacteria</taxon>
        <taxon>Pseudomonadales</taxon>
        <taxon>Marinobacteraceae</taxon>
        <taxon>Marinobacter</taxon>
    </lineage>
</organism>
<dbReference type="InterPro" id="IPR013824">
    <property type="entry name" value="Topo_IA_cen_sub1"/>
</dbReference>
<dbReference type="EC" id="5.6.2.1" evidence="3"/>
<dbReference type="Gene3D" id="3.30.65.10">
    <property type="entry name" value="Bacterial Topoisomerase I, domain 1"/>
    <property type="match status" value="2"/>
</dbReference>
<keyword evidence="20" id="KW-1185">Reference proteome</keyword>
<dbReference type="InterPro" id="IPR013497">
    <property type="entry name" value="Topo_IA_cen"/>
</dbReference>
<evidence type="ECO:0000256" key="16">
    <source>
        <dbReference type="SAM" id="MobiDB-lite"/>
    </source>
</evidence>
<protein>
    <recommendedName>
        <fullName evidence="3">DNA topoisomerase</fullName>
        <ecNumber evidence="3">5.6.2.1</ecNumber>
    </recommendedName>
    <alternativeName>
        <fullName evidence="15">Omega-protein</fullName>
    </alternativeName>
    <alternativeName>
        <fullName evidence="14">Relaxing enzyme</fullName>
    </alternativeName>
    <alternativeName>
        <fullName evidence="12">Swivelase</fullName>
    </alternativeName>
    <alternativeName>
        <fullName evidence="13">Untwisting enzyme</fullName>
    </alternativeName>
</protein>
<dbReference type="SMART" id="SM00437">
    <property type="entry name" value="TOP1Ac"/>
    <property type="match status" value="1"/>
</dbReference>
<dbReference type="EMBL" id="JAFKDB010000014">
    <property type="protein sequence ID" value="MBN7770069.1"/>
    <property type="molecule type" value="Genomic_DNA"/>
</dbReference>
<dbReference type="InterPro" id="IPR034144">
    <property type="entry name" value="TOPRIM_TopoIII"/>
</dbReference>
<dbReference type="PRINTS" id="PR00417">
    <property type="entry name" value="PRTPISMRASEI"/>
</dbReference>
<reference evidence="19 20" key="1">
    <citation type="submission" date="2021-02" db="EMBL/GenBank/DDBJ databases">
        <title>PHA producing bacteria isolated from coastal sediment in Guangdong, Shenzhen.</title>
        <authorList>
            <person name="Zheng W."/>
            <person name="Yu S."/>
            <person name="Huang Y."/>
        </authorList>
    </citation>
    <scope>NUCLEOTIDE SEQUENCE [LARGE SCALE GENOMIC DNA]</scope>
    <source>
        <strain evidence="19 20">TN21-5</strain>
    </source>
</reference>
<feature type="region of interest" description="Disordered" evidence="16">
    <location>
        <begin position="456"/>
        <end position="478"/>
    </location>
</feature>
<evidence type="ECO:0000259" key="17">
    <source>
        <dbReference type="PROSITE" id="PS50880"/>
    </source>
</evidence>
<keyword evidence="5" id="KW-0677">Repeat</keyword>
<comment type="caution">
    <text evidence="19">The sequence shown here is derived from an EMBL/GenBank/DDBJ whole genome shotgun (WGS) entry which is preliminary data.</text>
</comment>
<dbReference type="Gene3D" id="1.10.290.10">
    <property type="entry name" value="Topoisomerase I, domain 4"/>
    <property type="match status" value="1"/>
</dbReference>
<keyword evidence="11" id="KW-0413">Isomerase</keyword>
<feature type="domain" description="Toprim" evidence="17">
    <location>
        <begin position="1"/>
        <end position="137"/>
    </location>
</feature>
<dbReference type="RefSeq" id="WP_206557392.1">
    <property type="nucleotide sequence ID" value="NZ_JAFKDB010000014.1"/>
</dbReference>
<accession>A0ABS3BEI5</accession>
<keyword evidence="10" id="KW-0238">DNA-binding</keyword>
<dbReference type="InterPro" id="IPR000380">
    <property type="entry name" value="Topo_IA"/>
</dbReference>
<dbReference type="InterPro" id="IPR023405">
    <property type="entry name" value="Topo_IA_core_domain"/>
</dbReference>
<dbReference type="PROSITE" id="PS50880">
    <property type="entry name" value="TOPRIM"/>
    <property type="match status" value="1"/>
</dbReference>
<evidence type="ECO:0000256" key="9">
    <source>
        <dbReference type="ARBA" id="ARBA00023029"/>
    </source>
</evidence>
<dbReference type="Pfam" id="PF01751">
    <property type="entry name" value="Toprim"/>
    <property type="match status" value="1"/>
</dbReference>
<evidence type="ECO:0000256" key="15">
    <source>
        <dbReference type="ARBA" id="ARBA00032877"/>
    </source>
</evidence>
<evidence type="ECO:0000256" key="14">
    <source>
        <dbReference type="ARBA" id="ARBA00032235"/>
    </source>
</evidence>
<comment type="catalytic activity">
    <reaction evidence="1">
        <text>ATP-independent breakage of single-stranded DNA, followed by passage and rejoining.</text>
        <dbReference type="EC" id="5.6.2.1"/>
    </reaction>
</comment>
<dbReference type="Pfam" id="PF01396">
    <property type="entry name" value="Zn_ribbon_Top1"/>
    <property type="match status" value="2"/>
</dbReference>
<dbReference type="SUPFAM" id="SSF56712">
    <property type="entry name" value="Prokaryotic type I DNA topoisomerase"/>
    <property type="match status" value="1"/>
</dbReference>
<dbReference type="Gene3D" id="3.40.50.140">
    <property type="match status" value="1"/>
</dbReference>
<evidence type="ECO:0000256" key="5">
    <source>
        <dbReference type="ARBA" id="ARBA00022737"/>
    </source>
</evidence>
<sequence length="721" mass="81955">MHLYIAEKPSLARAIVAALPTPHEKGQGWIRCGKGPEAATVSWCIGHLLEPAEPARYNPSWKKWRLEDLPMFPDPWQLVPKDSVRQQFRVLEALIRQADLITHAGDPDREGQLLVDEIIRYVGAKVPVKRVLINDLTPKAVARAIQAPKDNRDFRPLSHSALARQRADWLYGINLTRFYTLSYQSQGEQGVYSVGRVQTPVLGLVVERDNTIEHFEPKPWYRVEATFQASEPEADPRPFTARWLPSEDFQQYLDEENRLLDASVASQIVAAVHGRPGRITEARFRDRPEAPPLPLSLSALQIEAGRLYRMGAKEVLDTAQNLYERHQLITYPRSDSRYLPEEHFGQRRQVVQAIGRVSPELAGFCDSAEAERRSAAWNDKKVEAHHAIIPTVRPTANGKLSPSEQKVYDLISRYYLMQFAPDAVHREGRLTVAVQEHQFRATETAVAEAGWKALEIRRKEPGQEPEKPSLPRLERDDPVLCNNAQTNERKTQPPKHFTDATLLSAMTNIARFVADSELRKTLRETDGLGTEATRAAIIDTLFRREYLFRDKRFIRATEKGKSLIAALPPSIRTPDRTAVWEATLESIRRGEDDPRLFLETLKREIRELMDRRQTPDSDALTSEPALHCPKCRAPMVRRDGKFGAFFACTRYPSCNGTRPLEDHQPQDGTSQKPVPCPHCFSPLVRRHSKKGWFWGCSNFPACRQTVNDVNGKPDLGLRNST</sequence>
<evidence type="ECO:0000256" key="2">
    <source>
        <dbReference type="ARBA" id="ARBA00009446"/>
    </source>
</evidence>